<dbReference type="AlphaFoldDB" id="A0A553P8B2"/>
<comment type="caution">
    <text evidence="1">The sequence shown here is derived from an EMBL/GenBank/DDBJ whole genome shotgun (WGS) entry which is preliminary data.</text>
</comment>
<protein>
    <submittedName>
        <fullName evidence="1">Uncharacterized protein</fullName>
    </submittedName>
</protein>
<dbReference type="EMBL" id="VCGU01000007">
    <property type="protein sequence ID" value="TRY73909.1"/>
    <property type="molecule type" value="Genomic_DNA"/>
</dbReference>
<sequence length="73" mass="8224">MGKDQELIEAARSGNYPGCEKILSAKPKKAGPFARCHFRRSFVVPFSNLMNEPTNPHFPIELDLFLTPDDFSV</sequence>
<proteinExistence type="predicted"/>
<reference evidence="1 2" key="1">
    <citation type="journal article" date="2018" name="Nat. Ecol. Evol.">
        <title>Genomic signatures of mitonuclear coevolution across populations of Tigriopus californicus.</title>
        <authorList>
            <person name="Barreto F.S."/>
            <person name="Watson E.T."/>
            <person name="Lima T.G."/>
            <person name="Willett C.S."/>
            <person name="Edmands S."/>
            <person name="Li W."/>
            <person name="Burton R.S."/>
        </authorList>
    </citation>
    <scope>NUCLEOTIDE SEQUENCE [LARGE SCALE GENOMIC DNA]</scope>
    <source>
        <strain evidence="1 2">San Diego</strain>
    </source>
</reference>
<organism evidence="1 2">
    <name type="scientific">Tigriopus californicus</name>
    <name type="common">Marine copepod</name>
    <dbReference type="NCBI Taxonomy" id="6832"/>
    <lineage>
        <taxon>Eukaryota</taxon>
        <taxon>Metazoa</taxon>
        <taxon>Ecdysozoa</taxon>
        <taxon>Arthropoda</taxon>
        <taxon>Crustacea</taxon>
        <taxon>Multicrustacea</taxon>
        <taxon>Hexanauplia</taxon>
        <taxon>Copepoda</taxon>
        <taxon>Harpacticoida</taxon>
        <taxon>Harpacticidae</taxon>
        <taxon>Tigriopus</taxon>
    </lineage>
</organism>
<evidence type="ECO:0000313" key="1">
    <source>
        <dbReference type="EMBL" id="TRY73909.1"/>
    </source>
</evidence>
<dbReference type="Proteomes" id="UP000318571">
    <property type="component" value="Chromosome 3"/>
</dbReference>
<gene>
    <name evidence="1" type="ORF">TCAL_16908</name>
</gene>
<keyword evidence="2" id="KW-1185">Reference proteome</keyword>
<name>A0A553P8B2_TIGCA</name>
<evidence type="ECO:0000313" key="2">
    <source>
        <dbReference type="Proteomes" id="UP000318571"/>
    </source>
</evidence>
<accession>A0A553P8B2</accession>